<sequence length="53" mass="6175">MATTTKPDKRLVREYMDRRTHAEHNDPPPSPDDIRRELGWGLIPHNDEPDAEP</sequence>
<evidence type="ECO:0000313" key="3">
    <source>
        <dbReference type="Proteomes" id="UP000662888"/>
    </source>
</evidence>
<dbReference type="RefSeq" id="WP_206092344.1">
    <property type="nucleotide sequence ID" value="NZ_CP065053.1"/>
</dbReference>
<evidence type="ECO:0000256" key="1">
    <source>
        <dbReference type="SAM" id="MobiDB-lite"/>
    </source>
</evidence>
<organism evidence="2 3">
    <name type="scientific">Massilia antarctica</name>
    <dbReference type="NCBI Taxonomy" id="2765360"/>
    <lineage>
        <taxon>Bacteria</taxon>
        <taxon>Pseudomonadati</taxon>
        <taxon>Pseudomonadota</taxon>
        <taxon>Betaproteobacteria</taxon>
        <taxon>Burkholderiales</taxon>
        <taxon>Oxalobacteraceae</taxon>
        <taxon>Telluria group</taxon>
        <taxon>Massilia</taxon>
    </lineage>
</organism>
<name>A0AA49AAW4_9BURK</name>
<gene>
    <name evidence="2" type="ORF">IV454_16310</name>
</gene>
<accession>A0AA49AAW4</accession>
<reference evidence="2 3" key="1">
    <citation type="submission" date="2020-11" db="EMBL/GenBank/DDBJ databases">
        <authorList>
            <person name="Sun Q."/>
        </authorList>
    </citation>
    <scope>NUCLEOTIDE SEQUENCE [LARGE SCALE GENOMIC DNA]</scope>
    <source>
        <strain evidence="2 3">P8398</strain>
    </source>
</reference>
<protein>
    <submittedName>
        <fullName evidence="2">Uncharacterized protein</fullName>
    </submittedName>
</protein>
<dbReference type="Proteomes" id="UP000662888">
    <property type="component" value="Chromosome"/>
</dbReference>
<feature type="compositionally biased region" description="Basic and acidic residues" evidence="1">
    <location>
        <begin position="1"/>
        <end position="38"/>
    </location>
</feature>
<evidence type="ECO:0000313" key="2">
    <source>
        <dbReference type="EMBL" id="QPI52909.1"/>
    </source>
</evidence>
<proteinExistence type="predicted"/>
<dbReference type="EMBL" id="CP065053">
    <property type="protein sequence ID" value="QPI52909.1"/>
    <property type="molecule type" value="Genomic_DNA"/>
</dbReference>
<keyword evidence="3" id="KW-1185">Reference proteome</keyword>
<feature type="region of interest" description="Disordered" evidence="1">
    <location>
        <begin position="1"/>
        <end position="53"/>
    </location>
</feature>